<dbReference type="Gene3D" id="3.10.290.10">
    <property type="entry name" value="RNA-binding S4 domain"/>
    <property type="match status" value="1"/>
</dbReference>
<keyword evidence="9 15" id="KW-0648">Protein biosynthesis</keyword>
<comment type="similarity">
    <text evidence="3 15">Belongs to the class-I aminoacyl-tRNA synthetase family.</text>
</comment>
<dbReference type="FunFam" id="3.40.50.620:FF:000107">
    <property type="entry name" value="Tyrosine--tRNA ligase"/>
    <property type="match status" value="1"/>
</dbReference>
<evidence type="ECO:0000256" key="6">
    <source>
        <dbReference type="ARBA" id="ARBA00022598"/>
    </source>
</evidence>
<dbReference type="CDD" id="cd22363">
    <property type="entry name" value="tRNA-intron_lyase_C"/>
    <property type="match status" value="1"/>
</dbReference>
<name>A0A9N9RQM7_9DIPT</name>
<keyword evidence="10" id="KW-0809">Transit peptide</keyword>
<dbReference type="GO" id="GO:0000213">
    <property type="term" value="F:tRNA-intron lyase activity"/>
    <property type="evidence" value="ECO:0007669"/>
    <property type="project" value="UniProtKB-EC"/>
</dbReference>
<dbReference type="InterPro" id="IPR024088">
    <property type="entry name" value="Tyr-tRNA-ligase_bac-type"/>
</dbReference>
<dbReference type="InterPro" id="IPR024107">
    <property type="entry name" value="Tyr-tRNA-ligase_bac_1"/>
</dbReference>
<dbReference type="Gene3D" id="3.40.1350.10">
    <property type="match status" value="1"/>
</dbReference>
<gene>
    <name evidence="18" type="ORF">CHIRRI_LOCUS4321</name>
</gene>
<dbReference type="Pfam" id="PF26577">
    <property type="entry name" value="TSEN34_N"/>
    <property type="match status" value="1"/>
</dbReference>
<dbReference type="GO" id="GO:0005829">
    <property type="term" value="C:cytosol"/>
    <property type="evidence" value="ECO:0007669"/>
    <property type="project" value="TreeGrafter"/>
</dbReference>
<dbReference type="Proteomes" id="UP001153620">
    <property type="component" value="Chromosome 1"/>
</dbReference>
<dbReference type="SUPFAM" id="SSF55174">
    <property type="entry name" value="Alpha-L RNA-binding motif"/>
    <property type="match status" value="1"/>
</dbReference>
<reference evidence="18" key="1">
    <citation type="submission" date="2022-01" db="EMBL/GenBank/DDBJ databases">
        <authorList>
            <person name="King R."/>
        </authorList>
    </citation>
    <scope>NUCLEOTIDE SEQUENCE</scope>
</reference>
<evidence type="ECO:0000313" key="19">
    <source>
        <dbReference type="Proteomes" id="UP001153620"/>
    </source>
</evidence>
<dbReference type="InterPro" id="IPR014729">
    <property type="entry name" value="Rossmann-like_a/b/a_fold"/>
</dbReference>
<dbReference type="GO" id="GO:0003723">
    <property type="term" value="F:RNA binding"/>
    <property type="evidence" value="ECO:0007669"/>
    <property type="project" value="InterPro"/>
</dbReference>
<dbReference type="GO" id="GO:0006437">
    <property type="term" value="P:tyrosyl-tRNA aminoacylation"/>
    <property type="evidence" value="ECO:0007669"/>
    <property type="project" value="InterPro"/>
</dbReference>
<proteinExistence type="inferred from homology"/>
<sequence>MERVKIKLIFLNGRAMTFNADDYIKLRTEYRIIGKFIGVSAPYPRNVNLQNLPACYSDYETRLMIDEDIVDIYQKDFEEAPSEEMKVAYQDHQKGIREELMNAHMKNKLEITKQNMQQIIKGKRKKMIKSGIAESDINITAEQIIKEEEMRYRQTYNPQNLHSQIPTEHPFHPSRSKKIYSFPVSNKAKYQVFYDLWKKGFFVTNAENFGGDFLTYSGDPIYFHATQIVHIINREELLEPHFLISCGRLSVSVKKKCLFAYLNNDSVIYQTLEWDNPKIFVKIYSDKIQADLGKAEQTIYAGFDPTSDSLHVGNLLVLLGLIHAQRGQHQPIALIGGATGLIGDPSGRNTERKLLENEIIKNNLIGIKKQINSIFDNHHTYFWEKKSKKEQLKELMIVNNADWYENINFVDFISKVGRHFRLGQMLSRTSVQSRLENEEGMSFTEFTYQVFQAYDWLQLYQKYNCRYQMGGMDQMGNFMTGCELITRVLKKQAFGLALPIITNEEGNKFGKSAGNAVWLDSNKTSEFSFYQFFLRQPDSEAEKLLKLFSFLPTNQVFDVIEKHKRNPELREAQTLLANQLTLLIHGENGLKKAQNVSNALYNGDINAIGEMKSTEVKEIFSGAPYKEFLMESGTTLMDLALKAECFKNKNDAHRIITAGGFYINMKRSINPQEIIVPNIHILNNGISLIRVGKRNYYIVRWL</sequence>
<dbReference type="CDD" id="cd00805">
    <property type="entry name" value="TyrRS_core"/>
    <property type="match status" value="1"/>
</dbReference>
<keyword evidence="11" id="KW-0496">Mitochondrion</keyword>
<evidence type="ECO:0000256" key="5">
    <source>
        <dbReference type="ARBA" id="ARBA00011738"/>
    </source>
</evidence>
<protein>
    <recommendedName>
        <fullName evidence="15">Tyrosine--tRNA ligase</fullName>
        <ecNumber evidence="15">6.1.1.1</ecNumber>
    </recommendedName>
    <alternativeName>
        <fullName evidence="15">Tyrosyl-tRNA synthetase</fullName>
    </alternativeName>
</protein>
<dbReference type="InterPro" id="IPR036167">
    <property type="entry name" value="tRNA_intron_Endo_cat-like_sf"/>
</dbReference>
<dbReference type="GO" id="GO:0005524">
    <property type="term" value="F:ATP binding"/>
    <property type="evidence" value="ECO:0007669"/>
    <property type="project" value="UniProtKB-KW"/>
</dbReference>
<comment type="function">
    <text evidence="1">Catalyzes the attachment of tyrosine to tRNA(Tyr) in a two-step reaction: tyrosine is first activated by ATP to form Tyr-AMP and then transferred to the acceptor end of tRNA(Tyr).</text>
</comment>
<dbReference type="AlphaFoldDB" id="A0A9N9RQM7"/>
<dbReference type="GO" id="GO:0005759">
    <property type="term" value="C:mitochondrial matrix"/>
    <property type="evidence" value="ECO:0007669"/>
    <property type="project" value="UniProtKB-SubCell"/>
</dbReference>
<dbReference type="EMBL" id="OU895877">
    <property type="protein sequence ID" value="CAG9801393.1"/>
    <property type="molecule type" value="Genomic_DNA"/>
</dbReference>
<evidence type="ECO:0000259" key="16">
    <source>
        <dbReference type="Pfam" id="PF01974"/>
    </source>
</evidence>
<dbReference type="FunFam" id="1.10.240.10:FF:000001">
    <property type="entry name" value="Tyrosine--tRNA ligase"/>
    <property type="match status" value="1"/>
</dbReference>
<accession>A0A9N9RQM7</accession>
<dbReference type="PANTHER" id="PTHR11766">
    <property type="entry name" value="TYROSYL-TRNA SYNTHETASE"/>
    <property type="match status" value="1"/>
</dbReference>
<dbReference type="GO" id="GO:0006388">
    <property type="term" value="P:tRNA splicing, via endonucleolytic cleavage and ligation"/>
    <property type="evidence" value="ECO:0007669"/>
    <property type="project" value="InterPro"/>
</dbReference>
<dbReference type="PANTHER" id="PTHR11766:SF0">
    <property type="entry name" value="TYROSINE--TRNA LIGASE, MITOCHONDRIAL"/>
    <property type="match status" value="1"/>
</dbReference>
<keyword evidence="19" id="KW-1185">Reference proteome</keyword>
<keyword evidence="8 15" id="KW-0067">ATP-binding</keyword>
<evidence type="ECO:0000256" key="8">
    <source>
        <dbReference type="ARBA" id="ARBA00022840"/>
    </source>
</evidence>
<evidence type="ECO:0000256" key="10">
    <source>
        <dbReference type="ARBA" id="ARBA00022946"/>
    </source>
</evidence>
<dbReference type="GO" id="GO:0004831">
    <property type="term" value="F:tyrosine-tRNA ligase activity"/>
    <property type="evidence" value="ECO:0007669"/>
    <property type="project" value="UniProtKB-EC"/>
</dbReference>
<evidence type="ECO:0000256" key="3">
    <source>
        <dbReference type="ARBA" id="ARBA00005594"/>
    </source>
</evidence>
<dbReference type="Pfam" id="PF01974">
    <property type="entry name" value="tRNA_int_endo"/>
    <property type="match status" value="1"/>
</dbReference>
<comment type="similarity">
    <text evidence="4">Belongs to the tRNA-intron endonuclease family.</text>
</comment>
<comment type="catalytic activity">
    <reaction evidence="13">
        <text>pretRNA = a 3'-half-tRNA molecule with a 5'-OH end + a 5'-half-tRNA molecule with a 2',3'-cyclic phosphate end + an intron with a 2',3'-cyclic phosphate and a 5'-hydroxyl terminus.</text>
        <dbReference type="EC" id="4.6.1.16"/>
    </reaction>
</comment>
<evidence type="ECO:0000313" key="18">
    <source>
        <dbReference type="EMBL" id="CAG9801393.1"/>
    </source>
</evidence>
<dbReference type="Pfam" id="PF00579">
    <property type="entry name" value="tRNA-synt_1b"/>
    <property type="match status" value="1"/>
</dbReference>
<evidence type="ECO:0000256" key="2">
    <source>
        <dbReference type="ARBA" id="ARBA00004305"/>
    </source>
</evidence>
<comment type="catalytic activity">
    <reaction evidence="14 15">
        <text>tRNA(Tyr) + L-tyrosine + ATP = L-tyrosyl-tRNA(Tyr) + AMP + diphosphate + H(+)</text>
        <dbReference type="Rhea" id="RHEA:10220"/>
        <dbReference type="Rhea" id="RHEA-COMP:9706"/>
        <dbReference type="Rhea" id="RHEA-COMP:9707"/>
        <dbReference type="ChEBI" id="CHEBI:15378"/>
        <dbReference type="ChEBI" id="CHEBI:30616"/>
        <dbReference type="ChEBI" id="CHEBI:33019"/>
        <dbReference type="ChEBI" id="CHEBI:58315"/>
        <dbReference type="ChEBI" id="CHEBI:78442"/>
        <dbReference type="ChEBI" id="CHEBI:78536"/>
        <dbReference type="ChEBI" id="CHEBI:456215"/>
        <dbReference type="EC" id="6.1.1.1"/>
    </reaction>
</comment>
<dbReference type="SUPFAM" id="SSF53032">
    <property type="entry name" value="tRNA-intron endonuclease catalytic domain-like"/>
    <property type="match status" value="1"/>
</dbReference>
<organism evidence="18 19">
    <name type="scientific">Chironomus riparius</name>
    <dbReference type="NCBI Taxonomy" id="315576"/>
    <lineage>
        <taxon>Eukaryota</taxon>
        <taxon>Metazoa</taxon>
        <taxon>Ecdysozoa</taxon>
        <taxon>Arthropoda</taxon>
        <taxon>Hexapoda</taxon>
        <taxon>Insecta</taxon>
        <taxon>Pterygota</taxon>
        <taxon>Neoptera</taxon>
        <taxon>Endopterygota</taxon>
        <taxon>Diptera</taxon>
        <taxon>Nematocera</taxon>
        <taxon>Chironomoidea</taxon>
        <taxon>Chironomidae</taxon>
        <taxon>Chironominae</taxon>
        <taxon>Chironomus</taxon>
    </lineage>
</organism>
<dbReference type="InterPro" id="IPR059049">
    <property type="entry name" value="TSEN34_N"/>
</dbReference>
<keyword evidence="12 15" id="KW-0030">Aminoacyl-tRNA synthetase</keyword>
<dbReference type="InterPro" id="IPR001412">
    <property type="entry name" value="aa-tRNA-synth_I_CS"/>
</dbReference>
<evidence type="ECO:0000259" key="17">
    <source>
        <dbReference type="Pfam" id="PF26577"/>
    </source>
</evidence>
<evidence type="ECO:0000256" key="12">
    <source>
        <dbReference type="ARBA" id="ARBA00023146"/>
    </source>
</evidence>
<dbReference type="OrthoDB" id="337870at2759"/>
<evidence type="ECO:0000256" key="7">
    <source>
        <dbReference type="ARBA" id="ARBA00022741"/>
    </source>
</evidence>
<dbReference type="PRINTS" id="PR01040">
    <property type="entry name" value="TRNASYNTHTYR"/>
</dbReference>
<dbReference type="HAMAP" id="MF_02006">
    <property type="entry name" value="Tyr_tRNA_synth_type1"/>
    <property type="match status" value="1"/>
</dbReference>
<dbReference type="InterPro" id="IPR002307">
    <property type="entry name" value="Tyr-tRNA-ligase"/>
</dbReference>
<dbReference type="InterPro" id="IPR002305">
    <property type="entry name" value="aa-tRNA-synth_Ic"/>
</dbReference>
<evidence type="ECO:0000256" key="15">
    <source>
        <dbReference type="RuleBase" id="RU361234"/>
    </source>
</evidence>
<dbReference type="InterPro" id="IPR006677">
    <property type="entry name" value="tRNA_intron_Endonuc_cat-like"/>
</dbReference>
<dbReference type="PROSITE" id="PS00178">
    <property type="entry name" value="AA_TRNA_LIGASE_I"/>
    <property type="match status" value="1"/>
</dbReference>
<feature type="domain" description="tRNA intron endonuclease catalytic" evidence="16">
    <location>
        <begin position="188"/>
        <end position="268"/>
    </location>
</feature>
<evidence type="ECO:0000256" key="11">
    <source>
        <dbReference type="ARBA" id="ARBA00023128"/>
    </source>
</evidence>
<keyword evidence="7 15" id="KW-0547">Nucleotide-binding</keyword>
<keyword evidence="6 15" id="KW-0436">Ligase</keyword>
<dbReference type="InterPro" id="IPR036986">
    <property type="entry name" value="S4_RNA-bd_sf"/>
</dbReference>
<dbReference type="InterPro" id="IPR011856">
    <property type="entry name" value="tRNA_endonuc-like_dom_sf"/>
</dbReference>
<evidence type="ECO:0000256" key="13">
    <source>
        <dbReference type="ARBA" id="ARBA00034031"/>
    </source>
</evidence>
<dbReference type="NCBIfam" id="TIGR00234">
    <property type="entry name" value="tyrS"/>
    <property type="match status" value="1"/>
</dbReference>
<evidence type="ECO:0000256" key="4">
    <source>
        <dbReference type="ARBA" id="ARBA00008078"/>
    </source>
</evidence>
<comment type="subunit">
    <text evidence="5">Homodimer.</text>
</comment>
<feature type="domain" description="TSEN34 N-terminal" evidence="17">
    <location>
        <begin position="7"/>
        <end position="73"/>
    </location>
</feature>
<dbReference type="Gene3D" id="1.10.240.10">
    <property type="entry name" value="Tyrosyl-Transfer RNA Synthetase"/>
    <property type="match status" value="1"/>
</dbReference>
<comment type="subcellular location">
    <subcellularLocation>
        <location evidence="2">Mitochondrion matrix</location>
    </subcellularLocation>
</comment>
<dbReference type="FunFam" id="3.10.290.10:FF:000017">
    <property type="entry name" value="Tyrosine--tRNA ligase"/>
    <property type="match status" value="1"/>
</dbReference>
<evidence type="ECO:0000256" key="14">
    <source>
        <dbReference type="ARBA" id="ARBA00048248"/>
    </source>
</evidence>
<dbReference type="GO" id="GO:0005634">
    <property type="term" value="C:nucleus"/>
    <property type="evidence" value="ECO:0007669"/>
    <property type="project" value="UniProtKB-ARBA"/>
</dbReference>
<reference evidence="18" key="2">
    <citation type="submission" date="2022-10" db="EMBL/GenBank/DDBJ databases">
        <authorList>
            <consortium name="ENA_rothamsted_submissions"/>
            <consortium name="culmorum"/>
            <person name="King R."/>
        </authorList>
    </citation>
    <scope>NUCLEOTIDE SEQUENCE</scope>
</reference>
<dbReference type="Gene3D" id="3.40.50.620">
    <property type="entry name" value="HUPs"/>
    <property type="match status" value="1"/>
</dbReference>
<dbReference type="SUPFAM" id="SSF52374">
    <property type="entry name" value="Nucleotidylyl transferase"/>
    <property type="match status" value="1"/>
</dbReference>
<evidence type="ECO:0000256" key="1">
    <source>
        <dbReference type="ARBA" id="ARBA00002025"/>
    </source>
</evidence>
<evidence type="ECO:0000256" key="9">
    <source>
        <dbReference type="ARBA" id="ARBA00022917"/>
    </source>
</evidence>
<dbReference type="EC" id="6.1.1.1" evidence="15"/>